<dbReference type="SUPFAM" id="SSF46767">
    <property type="entry name" value="Methylated DNA-protein cysteine methyltransferase, C-terminal domain"/>
    <property type="match status" value="1"/>
</dbReference>
<dbReference type="SUPFAM" id="SSF53155">
    <property type="entry name" value="Methylated DNA-protein cysteine methyltransferase domain"/>
    <property type="match status" value="1"/>
</dbReference>
<dbReference type="STRING" id="1560345.AWL63_04975"/>
<dbReference type="PANTHER" id="PTHR10815">
    <property type="entry name" value="METHYLATED-DNA--PROTEIN-CYSTEINE METHYLTRANSFERASE"/>
    <property type="match status" value="1"/>
</dbReference>
<dbReference type="InterPro" id="IPR036388">
    <property type="entry name" value="WH-like_DNA-bd_sf"/>
</dbReference>
<keyword evidence="1" id="KW-0227">DNA damage</keyword>
<organism evidence="3 4">
    <name type="scientific">Sphingomonas panacis</name>
    <dbReference type="NCBI Taxonomy" id="1560345"/>
    <lineage>
        <taxon>Bacteria</taxon>
        <taxon>Pseudomonadati</taxon>
        <taxon>Pseudomonadota</taxon>
        <taxon>Alphaproteobacteria</taxon>
        <taxon>Sphingomonadales</taxon>
        <taxon>Sphingomonadaceae</taxon>
        <taxon>Sphingomonas</taxon>
    </lineage>
</organism>
<dbReference type="PANTHER" id="PTHR10815:SF5">
    <property type="entry name" value="METHYLATED-DNA--PROTEIN-CYSTEINE METHYLTRANSFERASE"/>
    <property type="match status" value="1"/>
</dbReference>
<dbReference type="GO" id="GO:0003908">
    <property type="term" value="F:methylated-DNA-[protein]-cysteine S-methyltransferase activity"/>
    <property type="evidence" value="ECO:0007669"/>
    <property type="project" value="InterPro"/>
</dbReference>
<dbReference type="InterPro" id="IPR036217">
    <property type="entry name" value="MethylDNA_cys_MeTrfase_DNAb"/>
</dbReference>
<dbReference type="NCBIfam" id="TIGR00589">
    <property type="entry name" value="ogt"/>
    <property type="match status" value="1"/>
</dbReference>
<evidence type="ECO:0000313" key="3">
    <source>
        <dbReference type="EMBL" id="AOH83416.1"/>
    </source>
</evidence>
<dbReference type="OrthoDB" id="9802228at2"/>
<dbReference type="KEGG" id="span:AWL63_04975"/>
<dbReference type="GO" id="GO:0032259">
    <property type="term" value="P:methylation"/>
    <property type="evidence" value="ECO:0007669"/>
    <property type="project" value="UniProtKB-KW"/>
</dbReference>
<dbReference type="Gene3D" id="3.30.160.70">
    <property type="entry name" value="Methylated DNA-protein cysteine methyltransferase domain"/>
    <property type="match status" value="1"/>
</dbReference>
<evidence type="ECO:0000259" key="2">
    <source>
        <dbReference type="Pfam" id="PF01035"/>
    </source>
</evidence>
<dbReference type="AlphaFoldDB" id="A0A1B3Z7L7"/>
<name>A0A1B3Z7L7_9SPHN</name>
<reference evidence="3 4" key="1">
    <citation type="submission" date="2016-01" db="EMBL/GenBank/DDBJ databases">
        <title>Complete genome and mega plasmid sequence of Sphingomonas panacis DCY99 elicits systemic resistance in rice to Xanthomonas oryzae.</title>
        <authorList>
            <person name="Kim Y.J."/>
            <person name="Yang D.C."/>
            <person name="Sing P."/>
        </authorList>
    </citation>
    <scope>NUCLEOTIDE SEQUENCE [LARGE SCALE GENOMIC DNA]</scope>
    <source>
        <strain evidence="3 4">DCY99</strain>
    </source>
</reference>
<evidence type="ECO:0000313" key="4">
    <source>
        <dbReference type="Proteomes" id="UP000094256"/>
    </source>
</evidence>
<dbReference type="EMBL" id="CP014168">
    <property type="protein sequence ID" value="AOH83416.1"/>
    <property type="molecule type" value="Genomic_DNA"/>
</dbReference>
<dbReference type="Gene3D" id="1.10.10.10">
    <property type="entry name" value="Winged helix-like DNA-binding domain superfamily/Winged helix DNA-binding domain"/>
    <property type="match status" value="1"/>
</dbReference>
<accession>A0A1B3Z7L7</accession>
<keyword evidence="4" id="KW-1185">Reference proteome</keyword>
<gene>
    <name evidence="3" type="ORF">AWL63_04975</name>
</gene>
<dbReference type="GO" id="GO:0006281">
    <property type="term" value="P:DNA repair"/>
    <property type="evidence" value="ECO:0007669"/>
    <property type="project" value="InterPro"/>
</dbReference>
<dbReference type="CDD" id="cd06445">
    <property type="entry name" value="ATase"/>
    <property type="match status" value="1"/>
</dbReference>
<dbReference type="InterPro" id="IPR014048">
    <property type="entry name" value="MethylDNA_cys_MeTrfase_DNA-bd"/>
</dbReference>
<dbReference type="InterPro" id="IPR036631">
    <property type="entry name" value="MGMT_N_sf"/>
</dbReference>
<sequence>MYARDFALIATPIGMVRLRGDMDWLDAITIDRDAQPEVAGAGALAEGAAQIAAYFARRLTVFDLPLRPLASPRGAAMRDAMVAIGFGETRSYGVLARSIGSGARAIGQACARNPLPIVVPCHRVTNADGSLGAYSAGDGPVTKRWLLDHEQGRLI</sequence>
<dbReference type="Pfam" id="PF01035">
    <property type="entry name" value="DNA_binding_1"/>
    <property type="match status" value="1"/>
</dbReference>
<dbReference type="RefSeq" id="WP_069203990.1">
    <property type="nucleotide sequence ID" value="NZ_CP014168.1"/>
</dbReference>
<dbReference type="Proteomes" id="UP000094256">
    <property type="component" value="Chromosome"/>
</dbReference>
<evidence type="ECO:0000256" key="1">
    <source>
        <dbReference type="ARBA" id="ARBA00022763"/>
    </source>
</evidence>
<keyword evidence="3" id="KW-0489">Methyltransferase</keyword>
<proteinExistence type="predicted"/>
<keyword evidence="3" id="KW-0808">Transferase</keyword>
<protein>
    <submittedName>
        <fullName evidence="3">Cysteine methyltransferase</fullName>
    </submittedName>
</protein>
<feature type="domain" description="Methylated-DNA-[protein]-cysteine S-methyltransferase DNA binding" evidence="2">
    <location>
        <begin position="79"/>
        <end position="151"/>
    </location>
</feature>